<dbReference type="EMBL" id="JBAMMX010000028">
    <property type="protein sequence ID" value="KAK6912032.1"/>
    <property type="molecule type" value="Genomic_DNA"/>
</dbReference>
<organism evidence="2 3">
    <name type="scientific">Dillenia turbinata</name>
    <dbReference type="NCBI Taxonomy" id="194707"/>
    <lineage>
        <taxon>Eukaryota</taxon>
        <taxon>Viridiplantae</taxon>
        <taxon>Streptophyta</taxon>
        <taxon>Embryophyta</taxon>
        <taxon>Tracheophyta</taxon>
        <taxon>Spermatophyta</taxon>
        <taxon>Magnoliopsida</taxon>
        <taxon>eudicotyledons</taxon>
        <taxon>Gunneridae</taxon>
        <taxon>Pentapetalae</taxon>
        <taxon>Dilleniales</taxon>
        <taxon>Dilleniaceae</taxon>
        <taxon>Dillenia</taxon>
    </lineage>
</organism>
<name>A0AAN8YTE7_9MAGN</name>
<proteinExistence type="predicted"/>
<gene>
    <name evidence="2" type="ORF">RJ641_024125</name>
</gene>
<dbReference type="Proteomes" id="UP001370490">
    <property type="component" value="Unassembled WGS sequence"/>
</dbReference>
<protein>
    <submittedName>
        <fullName evidence="2">Uncharacterized protein</fullName>
    </submittedName>
</protein>
<evidence type="ECO:0000313" key="2">
    <source>
        <dbReference type="EMBL" id="KAK6912032.1"/>
    </source>
</evidence>
<keyword evidence="1" id="KW-0472">Membrane</keyword>
<dbReference type="AlphaFoldDB" id="A0AAN8YTE7"/>
<reference evidence="2 3" key="1">
    <citation type="submission" date="2023-12" db="EMBL/GenBank/DDBJ databases">
        <title>A high-quality genome assembly for Dillenia turbinata (Dilleniales).</title>
        <authorList>
            <person name="Chanderbali A."/>
        </authorList>
    </citation>
    <scope>NUCLEOTIDE SEQUENCE [LARGE SCALE GENOMIC DNA]</scope>
    <source>
        <strain evidence="2">LSX21</strain>
        <tissue evidence="2">Leaf</tissue>
    </source>
</reference>
<feature type="transmembrane region" description="Helical" evidence="1">
    <location>
        <begin position="88"/>
        <end position="108"/>
    </location>
</feature>
<keyword evidence="1" id="KW-1133">Transmembrane helix</keyword>
<sequence length="130" mass="14567">METETKARDLDEMDRPVYEAIVRNDVATFFSTGLPEMVKLLLNQRWLLDSEEDGVQVNSLQIAASRGHSIIPFQRKALMRLLVIAHKLMWVAVSFMATAFVAATWLILPPVKTDWTIEAILPVSVAADNG</sequence>
<keyword evidence="1" id="KW-0812">Transmembrane</keyword>
<evidence type="ECO:0000256" key="1">
    <source>
        <dbReference type="SAM" id="Phobius"/>
    </source>
</evidence>
<evidence type="ECO:0000313" key="3">
    <source>
        <dbReference type="Proteomes" id="UP001370490"/>
    </source>
</evidence>
<keyword evidence="3" id="KW-1185">Reference proteome</keyword>
<comment type="caution">
    <text evidence="2">The sequence shown here is derived from an EMBL/GenBank/DDBJ whole genome shotgun (WGS) entry which is preliminary data.</text>
</comment>
<accession>A0AAN8YTE7</accession>